<protein>
    <submittedName>
        <fullName evidence="11">Receptor-like protein 53</fullName>
    </submittedName>
</protein>
<dbReference type="GO" id="GO:0005886">
    <property type="term" value="C:plasma membrane"/>
    <property type="evidence" value="ECO:0007669"/>
    <property type="project" value="UniProtKB-SubCell"/>
</dbReference>
<dbReference type="SUPFAM" id="SSF52058">
    <property type="entry name" value="L domain-like"/>
    <property type="match status" value="1"/>
</dbReference>
<evidence type="ECO:0000256" key="2">
    <source>
        <dbReference type="ARBA" id="ARBA00009592"/>
    </source>
</evidence>
<accession>A0AAW2QSG6</accession>
<dbReference type="AlphaFoldDB" id="A0AAW2QSG6"/>
<gene>
    <name evidence="11" type="ORF">Sangu_0406100</name>
</gene>
<dbReference type="PANTHER" id="PTHR27004">
    <property type="entry name" value="RECEPTOR-LIKE PROTEIN 12 ISOFORM X1"/>
    <property type="match status" value="1"/>
</dbReference>
<reference evidence="11" key="2">
    <citation type="journal article" date="2024" name="Plant">
        <title>Genomic evolution and insights into agronomic trait innovations of Sesamum species.</title>
        <authorList>
            <person name="Miao H."/>
            <person name="Wang L."/>
            <person name="Qu L."/>
            <person name="Liu H."/>
            <person name="Sun Y."/>
            <person name="Le M."/>
            <person name="Wang Q."/>
            <person name="Wei S."/>
            <person name="Zheng Y."/>
            <person name="Lin W."/>
            <person name="Duan Y."/>
            <person name="Cao H."/>
            <person name="Xiong S."/>
            <person name="Wang X."/>
            <person name="Wei L."/>
            <person name="Li C."/>
            <person name="Ma Q."/>
            <person name="Ju M."/>
            <person name="Zhao R."/>
            <person name="Li G."/>
            <person name="Mu C."/>
            <person name="Tian Q."/>
            <person name="Mei H."/>
            <person name="Zhang T."/>
            <person name="Gao T."/>
            <person name="Zhang H."/>
        </authorList>
    </citation>
    <scope>NUCLEOTIDE SEQUENCE</scope>
    <source>
        <strain evidence="11">G01</strain>
    </source>
</reference>
<dbReference type="PANTHER" id="PTHR27004:SF428">
    <property type="entry name" value="OS01G0160600 PROTEIN"/>
    <property type="match status" value="1"/>
</dbReference>
<organism evidence="11">
    <name type="scientific">Sesamum angustifolium</name>
    <dbReference type="NCBI Taxonomy" id="2727405"/>
    <lineage>
        <taxon>Eukaryota</taxon>
        <taxon>Viridiplantae</taxon>
        <taxon>Streptophyta</taxon>
        <taxon>Embryophyta</taxon>
        <taxon>Tracheophyta</taxon>
        <taxon>Spermatophyta</taxon>
        <taxon>Magnoliopsida</taxon>
        <taxon>eudicotyledons</taxon>
        <taxon>Gunneridae</taxon>
        <taxon>Pentapetalae</taxon>
        <taxon>asterids</taxon>
        <taxon>lamiids</taxon>
        <taxon>Lamiales</taxon>
        <taxon>Pedaliaceae</taxon>
        <taxon>Sesamum</taxon>
    </lineage>
</organism>
<comment type="subcellular location">
    <subcellularLocation>
        <location evidence="1">Cell membrane</location>
        <topology evidence="1">Single-pass type I membrane protein</topology>
    </subcellularLocation>
</comment>
<evidence type="ECO:0000256" key="8">
    <source>
        <dbReference type="ARBA" id="ARBA00023136"/>
    </source>
</evidence>
<evidence type="ECO:0000256" key="9">
    <source>
        <dbReference type="ARBA" id="ARBA00023170"/>
    </source>
</evidence>
<reference evidence="11" key="1">
    <citation type="submission" date="2020-06" db="EMBL/GenBank/DDBJ databases">
        <authorList>
            <person name="Li T."/>
            <person name="Hu X."/>
            <person name="Zhang T."/>
            <person name="Song X."/>
            <person name="Zhang H."/>
            <person name="Dai N."/>
            <person name="Sheng W."/>
            <person name="Hou X."/>
            <person name="Wei L."/>
        </authorList>
    </citation>
    <scope>NUCLEOTIDE SEQUENCE</scope>
    <source>
        <strain evidence="11">G01</strain>
        <tissue evidence="11">Leaf</tissue>
    </source>
</reference>
<evidence type="ECO:0000256" key="1">
    <source>
        <dbReference type="ARBA" id="ARBA00004251"/>
    </source>
</evidence>
<proteinExistence type="inferred from homology"/>
<dbReference type="InterPro" id="IPR032675">
    <property type="entry name" value="LRR_dom_sf"/>
</dbReference>
<comment type="similarity">
    <text evidence="2">Belongs to the RLP family.</text>
</comment>
<dbReference type="EMBL" id="JACGWK010000002">
    <property type="protein sequence ID" value="KAL0370880.1"/>
    <property type="molecule type" value="Genomic_DNA"/>
</dbReference>
<keyword evidence="4" id="KW-0433">Leucine-rich repeat</keyword>
<evidence type="ECO:0000256" key="7">
    <source>
        <dbReference type="ARBA" id="ARBA00022989"/>
    </source>
</evidence>
<evidence type="ECO:0000256" key="3">
    <source>
        <dbReference type="ARBA" id="ARBA00022475"/>
    </source>
</evidence>
<evidence type="ECO:0000256" key="5">
    <source>
        <dbReference type="ARBA" id="ARBA00022692"/>
    </source>
</evidence>
<keyword evidence="10" id="KW-0325">Glycoprotein</keyword>
<dbReference type="InterPro" id="IPR001611">
    <property type="entry name" value="Leu-rich_rpt"/>
</dbReference>
<evidence type="ECO:0000256" key="6">
    <source>
        <dbReference type="ARBA" id="ARBA00022737"/>
    </source>
</evidence>
<evidence type="ECO:0000313" key="11">
    <source>
        <dbReference type="EMBL" id="KAL0370880.1"/>
    </source>
</evidence>
<keyword evidence="5" id="KW-0812">Transmembrane</keyword>
<keyword evidence="3" id="KW-1003">Cell membrane</keyword>
<sequence>MMLEKDAQSRVYYLNNKESSLGSYHLNKLKVVLKGVELELVKIWTIFTAIDFSCNNFQGEIPDAIVDFSMNQLIGEIPKELTCLAFFQFMNLSNNQLIGPIPSGAQFQIFSTDSFQENTRLCGFRLNISCRNTGENENVPPLNPYRKDEAVNWDYVSIALGYVVGLGSIL</sequence>
<evidence type="ECO:0000256" key="10">
    <source>
        <dbReference type="ARBA" id="ARBA00023180"/>
    </source>
</evidence>
<evidence type="ECO:0000256" key="4">
    <source>
        <dbReference type="ARBA" id="ARBA00022614"/>
    </source>
</evidence>
<dbReference type="Gene3D" id="3.80.10.10">
    <property type="entry name" value="Ribonuclease Inhibitor"/>
    <property type="match status" value="1"/>
</dbReference>
<keyword evidence="8" id="KW-0472">Membrane</keyword>
<dbReference type="Pfam" id="PF00560">
    <property type="entry name" value="LRR_1"/>
    <property type="match status" value="1"/>
</dbReference>
<comment type="caution">
    <text evidence="11">The sequence shown here is derived from an EMBL/GenBank/DDBJ whole genome shotgun (WGS) entry which is preliminary data.</text>
</comment>
<keyword evidence="7" id="KW-1133">Transmembrane helix</keyword>
<keyword evidence="9 11" id="KW-0675">Receptor</keyword>
<name>A0AAW2QSG6_9LAMI</name>
<keyword evidence="6" id="KW-0677">Repeat</keyword>